<feature type="compositionally biased region" description="Basic residues" evidence="1">
    <location>
        <begin position="422"/>
        <end position="432"/>
    </location>
</feature>
<dbReference type="Proteomes" id="UP000757232">
    <property type="component" value="Unassembled WGS sequence"/>
</dbReference>
<proteinExistence type="predicted"/>
<feature type="compositionally biased region" description="Polar residues" evidence="1">
    <location>
        <begin position="370"/>
        <end position="379"/>
    </location>
</feature>
<feature type="compositionally biased region" description="Basic and acidic residues" evidence="1">
    <location>
        <begin position="266"/>
        <end position="276"/>
    </location>
</feature>
<feature type="compositionally biased region" description="Polar residues" evidence="1">
    <location>
        <begin position="291"/>
        <end position="311"/>
    </location>
</feature>
<name>A0A9Q5I3R9_SANBA</name>
<evidence type="ECO:0000256" key="1">
    <source>
        <dbReference type="SAM" id="MobiDB-lite"/>
    </source>
</evidence>
<feature type="compositionally biased region" description="Low complexity" evidence="1">
    <location>
        <begin position="43"/>
        <end position="54"/>
    </location>
</feature>
<organism evidence="2 3">
    <name type="scientific">Sanghuangporus baumii</name>
    <name type="common">Phellinus baumii</name>
    <dbReference type="NCBI Taxonomy" id="108892"/>
    <lineage>
        <taxon>Eukaryota</taxon>
        <taxon>Fungi</taxon>
        <taxon>Dikarya</taxon>
        <taxon>Basidiomycota</taxon>
        <taxon>Agaricomycotina</taxon>
        <taxon>Agaricomycetes</taxon>
        <taxon>Hymenochaetales</taxon>
        <taxon>Hymenochaetaceae</taxon>
        <taxon>Sanghuangporus</taxon>
    </lineage>
</organism>
<feature type="compositionally biased region" description="Basic and acidic residues" evidence="1">
    <location>
        <begin position="317"/>
        <end position="329"/>
    </location>
</feature>
<evidence type="ECO:0000313" key="2">
    <source>
        <dbReference type="EMBL" id="OCB91134.1"/>
    </source>
</evidence>
<feature type="compositionally biased region" description="Polar residues" evidence="1">
    <location>
        <begin position="20"/>
        <end position="42"/>
    </location>
</feature>
<dbReference type="OrthoDB" id="3268823at2759"/>
<feature type="compositionally biased region" description="Low complexity" evidence="1">
    <location>
        <begin position="211"/>
        <end position="233"/>
    </location>
</feature>
<sequence>MASINIEPPVSTPAHEWAADTTNALQRQNASPDSGPVSGTSTPGAEFPGAFPGGLQTHSQSKLSQAEERTPRAAVTHLADAAPPKSTSGFQETAKGYIPYVGVQRAINTARAYLPESVVGAVGSVLPAGTTNSHPEKNIDSTSGVKPASVESPGSELESIDNASTTVIPPSTRTGSFTPSMTGDRTPPGDGYNRDLGNALDTTLQAKPNIPTSNFPITSPSSTSTAPVPGVSSKSTTSPVNAANTSVAMHALPTPPTSDVSSSSDSHTDKREHGGTERTSATKLGFKDDASYSQLNDGSLAKPSQSGSENDGPTPPLKDESPRAVDKPESSQPKVNVTPGQEHVKSSTAVGARLPGTAPVGGAGALPSLSPKSEISNPRVQEDDEKDPSREQKFGGSNRNASISSSDDSFEANGNGNGKKEGRVKKAVHKVKDKLSRRSH</sequence>
<reference evidence="2" key="1">
    <citation type="submission" date="2016-06" db="EMBL/GenBank/DDBJ databases">
        <title>Draft Genome sequence of the fungus Inonotus baumii.</title>
        <authorList>
            <person name="Zhu H."/>
            <person name="Lin W."/>
        </authorList>
    </citation>
    <scope>NUCLEOTIDE SEQUENCE</scope>
    <source>
        <strain evidence="2">821</strain>
    </source>
</reference>
<comment type="caution">
    <text evidence="2">The sequence shown here is derived from an EMBL/GenBank/DDBJ whole genome shotgun (WGS) entry which is preliminary data.</text>
</comment>
<feature type="region of interest" description="Disordered" evidence="1">
    <location>
        <begin position="129"/>
        <end position="440"/>
    </location>
</feature>
<feature type="compositionally biased region" description="Polar residues" evidence="1">
    <location>
        <begin position="395"/>
        <end position="407"/>
    </location>
</feature>
<dbReference type="EMBL" id="LNZH02000104">
    <property type="protein sequence ID" value="OCB91134.1"/>
    <property type="molecule type" value="Genomic_DNA"/>
</dbReference>
<feature type="region of interest" description="Disordered" evidence="1">
    <location>
        <begin position="1"/>
        <end position="92"/>
    </location>
</feature>
<protein>
    <submittedName>
        <fullName evidence="2">Uncharacterized protein</fullName>
    </submittedName>
</protein>
<feature type="compositionally biased region" description="Polar residues" evidence="1">
    <location>
        <begin position="330"/>
        <end position="339"/>
    </location>
</feature>
<keyword evidence="3" id="KW-1185">Reference proteome</keyword>
<accession>A0A9Q5I3R9</accession>
<dbReference type="AlphaFoldDB" id="A0A9Q5I3R9"/>
<evidence type="ECO:0000313" key="3">
    <source>
        <dbReference type="Proteomes" id="UP000757232"/>
    </source>
</evidence>
<feature type="compositionally biased region" description="Polar residues" evidence="1">
    <location>
        <begin position="161"/>
        <end position="183"/>
    </location>
</feature>
<feature type="compositionally biased region" description="Polar residues" evidence="1">
    <location>
        <begin position="234"/>
        <end position="247"/>
    </location>
</feature>
<gene>
    <name evidence="2" type="ORF">A7U60_g1616</name>
</gene>